<proteinExistence type="inferred from homology"/>
<evidence type="ECO:0000256" key="2">
    <source>
        <dbReference type="ARBA" id="ARBA00004442"/>
    </source>
</evidence>
<keyword evidence="7" id="KW-0732">Signal</keyword>
<gene>
    <name evidence="14" type="ORF">LT85_3720</name>
</gene>
<dbReference type="InterPro" id="IPR005594">
    <property type="entry name" value="YadA_C"/>
</dbReference>
<evidence type="ECO:0000259" key="11">
    <source>
        <dbReference type="Pfam" id="PF03895"/>
    </source>
</evidence>
<dbReference type="SUPFAM" id="SSF54523">
    <property type="entry name" value="Pili subunits"/>
    <property type="match status" value="1"/>
</dbReference>
<dbReference type="Proteomes" id="UP000030302">
    <property type="component" value="Chromosome"/>
</dbReference>
<dbReference type="AlphaFoldDB" id="A0A0A1FDQ3"/>
<keyword evidence="4" id="KW-0813">Transport</keyword>
<name>A0A0A1FDQ3_9BURK</name>
<dbReference type="Gene3D" id="2.150.10.10">
    <property type="entry name" value="Serralysin-like metalloprotease, C-terminal"/>
    <property type="match status" value="1"/>
</dbReference>
<keyword evidence="15" id="KW-1185">Reference proteome</keyword>
<evidence type="ECO:0000313" key="15">
    <source>
        <dbReference type="Proteomes" id="UP000030302"/>
    </source>
</evidence>
<accession>A0A0A1FDQ3</accession>
<sequence length="314" mass="30355">MSLSTGLSSLSTGLSQITGLSTVNAALTPLADASNNAAANGATLGGTTIGGANANGTVQTRSTTGTAIIDVTAATCSHISGIDATGSGLCAQATKDGATAFGSNSQATDVNTTAVGFRALASQAGSVAIGNNAQATGDPTVAIGQNSLASGNNAVAVGATAQATGVNSVAMGSNALAAGDNSVAIGANSVANEANTLSVGSTGNERRITNVAPGINPTDAVNVSQLQNVQNQIGDIKRIAYSGVAMGAALSGVVMPTINPGKRGLGVGLGSYQGYNALALQFKQVSSSGNSAWGAGVSTTGQNTVLQVGYGFTW</sequence>
<evidence type="ECO:0000259" key="13">
    <source>
        <dbReference type="Pfam" id="PF05662"/>
    </source>
</evidence>
<keyword evidence="8" id="KW-0653">Protein transport</keyword>
<dbReference type="GO" id="GO:0009986">
    <property type="term" value="C:cell surface"/>
    <property type="evidence" value="ECO:0007669"/>
    <property type="project" value="UniProtKB-SubCell"/>
</dbReference>
<dbReference type="HOGENOM" id="CLU_046099_0_0_4"/>
<evidence type="ECO:0000256" key="10">
    <source>
        <dbReference type="ARBA" id="ARBA00023237"/>
    </source>
</evidence>
<evidence type="ECO:0000256" key="3">
    <source>
        <dbReference type="ARBA" id="ARBA00005848"/>
    </source>
</evidence>
<evidence type="ECO:0000256" key="5">
    <source>
        <dbReference type="ARBA" id="ARBA00022452"/>
    </source>
</evidence>
<protein>
    <submittedName>
        <fullName evidence="14">Type IV fimbrial biogenesis protein PilY1</fullName>
    </submittedName>
</protein>
<dbReference type="GO" id="GO:0009279">
    <property type="term" value="C:cell outer membrane"/>
    <property type="evidence" value="ECO:0007669"/>
    <property type="project" value="UniProtKB-SubCell"/>
</dbReference>
<dbReference type="InterPro" id="IPR008640">
    <property type="entry name" value="Adhesin_Head_dom"/>
</dbReference>
<evidence type="ECO:0000256" key="6">
    <source>
        <dbReference type="ARBA" id="ARBA00022692"/>
    </source>
</evidence>
<dbReference type="InterPro" id="IPR008635">
    <property type="entry name" value="Coiled_stalk_dom"/>
</dbReference>
<feature type="domain" description="Trimeric autotransporter adhesin YadA-like stalk" evidence="13">
    <location>
        <begin position="207"/>
        <end position="235"/>
    </location>
</feature>
<reference evidence="15" key="1">
    <citation type="journal article" date="2014" name="Soil Biol. Biochem.">
        <title>Structure and function of bacterial communities in ageing soils: Insights from the Mendocino ecological staircase.</title>
        <authorList>
            <person name="Uroz S."/>
            <person name="Tech J.J."/>
            <person name="Sawaya N.A."/>
            <person name="Frey-Klett P."/>
            <person name="Leveau J.H.J."/>
        </authorList>
    </citation>
    <scope>NUCLEOTIDE SEQUENCE [LARGE SCALE GENOMIC DNA]</scope>
    <source>
        <strain evidence="15">Cal35</strain>
    </source>
</reference>
<dbReference type="Pfam" id="PF05662">
    <property type="entry name" value="YadA_stalk"/>
    <property type="match status" value="1"/>
</dbReference>
<feature type="domain" description="Trimeric autotransporter adhesin YadA-like head" evidence="12">
    <location>
        <begin position="135"/>
        <end position="159"/>
    </location>
</feature>
<dbReference type="Pfam" id="PF05658">
    <property type="entry name" value="YadA_head"/>
    <property type="match status" value="3"/>
</dbReference>
<feature type="domain" description="Trimeric autotransporter adhesin YadA-like head" evidence="12">
    <location>
        <begin position="163"/>
        <end position="189"/>
    </location>
</feature>
<evidence type="ECO:0000256" key="4">
    <source>
        <dbReference type="ARBA" id="ARBA00022448"/>
    </source>
</evidence>
<comment type="similarity">
    <text evidence="3">Belongs to the autotransporter-2 (AT-2) (TC 1.B.40) family.</text>
</comment>
<dbReference type="KEGG" id="care:LT85_3720"/>
<dbReference type="EMBL" id="CP009962">
    <property type="protein sequence ID" value="AIY42878.1"/>
    <property type="molecule type" value="Genomic_DNA"/>
</dbReference>
<feature type="domain" description="Trimeric autotransporter adhesin YadA-like head" evidence="12">
    <location>
        <begin position="93"/>
        <end position="119"/>
    </location>
</feature>
<dbReference type="STRING" id="279058.LT85_3720"/>
<evidence type="ECO:0000256" key="7">
    <source>
        <dbReference type="ARBA" id="ARBA00022729"/>
    </source>
</evidence>
<feature type="domain" description="Trimeric autotransporter adhesin YadA-like C-terminal membrane anchor" evidence="11">
    <location>
        <begin position="259"/>
        <end position="314"/>
    </location>
</feature>
<dbReference type="SUPFAM" id="SSF101967">
    <property type="entry name" value="Adhesin YadA, collagen-binding domain"/>
    <property type="match status" value="1"/>
</dbReference>
<dbReference type="GO" id="GO:0015031">
    <property type="term" value="P:protein transport"/>
    <property type="evidence" value="ECO:0007669"/>
    <property type="project" value="UniProtKB-KW"/>
</dbReference>
<organism evidence="14 15">
    <name type="scientific">Collimonas arenae</name>
    <dbReference type="NCBI Taxonomy" id="279058"/>
    <lineage>
        <taxon>Bacteria</taxon>
        <taxon>Pseudomonadati</taxon>
        <taxon>Pseudomonadota</taxon>
        <taxon>Betaproteobacteria</taxon>
        <taxon>Burkholderiales</taxon>
        <taxon>Oxalobacteraceae</taxon>
        <taxon>Collimonas</taxon>
    </lineage>
</organism>
<dbReference type="Gene3D" id="3.30.1300.30">
    <property type="entry name" value="GSPII I/J protein-like"/>
    <property type="match status" value="1"/>
</dbReference>
<keyword evidence="10" id="KW-0998">Cell outer membrane</keyword>
<evidence type="ECO:0000256" key="1">
    <source>
        <dbReference type="ARBA" id="ARBA00004241"/>
    </source>
</evidence>
<comment type="subcellular location">
    <subcellularLocation>
        <location evidence="2">Cell outer membrane</location>
    </subcellularLocation>
    <subcellularLocation>
        <location evidence="1">Cell surface</location>
    </subcellularLocation>
</comment>
<keyword evidence="5" id="KW-1134">Transmembrane beta strand</keyword>
<evidence type="ECO:0000259" key="12">
    <source>
        <dbReference type="Pfam" id="PF05658"/>
    </source>
</evidence>
<evidence type="ECO:0000256" key="8">
    <source>
        <dbReference type="ARBA" id="ARBA00022927"/>
    </source>
</evidence>
<keyword evidence="6" id="KW-0812">Transmembrane</keyword>
<keyword evidence="9" id="KW-0472">Membrane</keyword>
<evidence type="ECO:0000313" key="14">
    <source>
        <dbReference type="EMBL" id="AIY42878.1"/>
    </source>
</evidence>
<evidence type="ECO:0000256" key="9">
    <source>
        <dbReference type="ARBA" id="ARBA00023136"/>
    </source>
</evidence>
<dbReference type="InterPro" id="IPR045584">
    <property type="entry name" value="Pilin-like"/>
</dbReference>
<dbReference type="CDD" id="cd12820">
    <property type="entry name" value="LbR_YadA-like"/>
    <property type="match status" value="1"/>
</dbReference>
<dbReference type="Pfam" id="PF03895">
    <property type="entry name" value="YadA_anchor"/>
    <property type="match status" value="1"/>
</dbReference>
<dbReference type="InterPro" id="IPR011049">
    <property type="entry name" value="Serralysin-like_metalloprot_C"/>
</dbReference>